<reference evidence="1" key="1">
    <citation type="submission" date="2021-12" db="EMBL/GenBank/DDBJ databases">
        <authorList>
            <person name="Zaccaron A."/>
            <person name="Stergiopoulos I."/>
        </authorList>
    </citation>
    <scope>NUCLEOTIDE SEQUENCE</scope>
    <source>
        <strain evidence="1">Race5_Kim</strain>
    </source>
</reference>
<protein>
    <submittedName>
        <fullName evidence="1">Uncharacterized protein</fullName>
    </submittedName>
</protein>
<name>A0A9Q8PF40_PASFU</name>
<keyword evidence="2" id="KW-1185">Reference proteome</keyword>
<dbReference type="RefSeq" id="XP_047765666.1">
    <property type="nucleotide sequence ID" value="XM_047910402.1"/>
</dbReference>
<dbReference type="KEGG" id="ffu:CLAFUR5_11254"/>
<gene>
    <name evidence="1" type="ORF">CLAFUR5_11254</name>
</gene>
<proteinExistence type="predicted"/>
<dbReference type="GeneID" id="71991132"/>
<accession>A0A9Q8PF40</accession>
<organism evidence="1 2">
    <name type="scientific">Passalora fulva</name>
    <name type="common">Tomato leaf mold</name>
    <name type="synonym">Cladosporium fulvum</name>
    <dbReference type="NCBI Taxonomy" id="5499"/>
    <lineage>
        <taxon>Eukaryota</taxon>
        <taxon>Fungi</taxon>
        <taxon>Dikarya</taxon>
        <taxon>Ascomycota</taxon>
        <taxon>Pezizomycotina</taxon>
        <taxon>Dothideomycetes</taxon>
        <taxon>Dothideomycetidae</taxon>
        <taxon>Mycosphaerellales</taxon>
        <taxon>Mycosphaerellaceae</taxon>
        <taxon>Fulvia</taxon>
    </lineage>
</organism>
<dbReference type="EMBL" id="CP090170">
    <property type="protein sequence ID" value="UJO21300.1"/>
    <property type="molecule type" value="Genomic_DNA"/>
</dbReference>
<reference evidence="1" key="2">
    <citation type="journal article" date="2022" name="Microb. Genom.">
        <title>A chromosome-scale genome assembly of the tomato pathogen Cladosporium fulvum reveals a compartmentalized genome architecture and the presence of a dispensable chromosome.</title>
        <authorList>
            <person name="Zaccaron A.Z."/>
            <person name="Chen L.H."/>
            <person name="Samaras A."/>
            <person name="Stergiopoulos I."/>
        </authorList>
    </citation>
    <scope>NUCLEOTIDE SEQUENCE</scope>
    <source>
        <strain evidence="1">Race5_Kim</strain>
    </source>
</reference>
<evidence type="ECO:0000313" key="2">
    <source>
        <dbReference type="Proteomes" id="UP000756132"/>
    </source>
</evidence>
<dbReference type="AlphaFoldDB" id="A0A9Q8PF40"/>
<dbReference type="Proteomes" id="UP000756132">
    <property type="component" value="Chromosome 8"/>
</dbReference>
<dbReference type="OrthoDB" id="550577at2759"/>
<sequence>MLVYSSREFQQDKIQRYTSHLTHWHSITSVYHDDMSAMKYPLSTLISLASTGLASNSTLQPFTIPSIDAYQPNGYPGGQVNYYHLGFSVHSSNSGTLQSGYCYKFWGDNGWTDPVAYSHGVPTTEWIVCNSWESAMDGRSKFQFKMFPYFSIGSFSVEVKEDIGDGKSLYGWAHITNRTGVLACEIDPKETHLMTHANGNCRLAEGAGPLKINTTVKESEKWF</sequence>
<evidence type="ECO:0000313" key="1">
    <source>
        <dbReference type="EMBL" id="UJO21300.1"/>
    </source>
</evidence>